<proteinExistence type="predicted"/>
<dbReference type="OrthoDB" id="2622399at2"/>
<dbReference type="EMBL" id="FPAA01000001">
    <property type="protein sequence ID" value="SFS31797.1"/>
    <property type="molecule type" value="Genomic_DNA"/>
</dbReference>
<evidence type="ECO:0000313" key="1">
    <source>
        <dbReference type="EMBL" id="SFS31797.1"/>
    </source>
</evidence>
<name>A0A1I6NV21_9BACL</name>
<dbReference type="AlphaFoldDB" id="A0A1I6NV21"/>
<sequence>MHSHAWKLYFDFLGKFSILRYRQVSLALFYYFPHYQYRSLFTQSNPVVIGEMVQRMLTDDAYYQLAIQKGAHYLKQAYPVQESSKKLIQLIDRLTQIQLKPTGCP</sequence>
<dbReference type="Proteomes" id="UP000198660">
    <property type="component" value="Unassembled WGS sequence"/>
</dbReference>
<keyword evidence="2" id="KW-1185">Reference proteome</keyword>
<dbReference type="RefSeq" id="WP_091832395.1">
    <property type="nucleotide sequence ID" value="NZ_FPAA01000001.1"/>
</dbReference>
<reference evidence="2" key="1">
    <citation type="submission" date="2016-10" db="EMBL/GenBank/DDBJ databases">
        <authorList>
            <person name="Varghese N."/>
            <person name="Submissions S."/>
        </authorList>
    </citation>
    <scope>NUCLEOTIDE SEQUENCE [LARGE SCALE GENOMIC DNA]</scope>
    <source>
        <strain evidence="2">DSM 45789</strain>
    </source>
</reference>
<accession>A0A1I6NV21</accession>
<gene>
    <name evidence="1" type="ORF">SAMN05444972_101161</name>
</gene>
<protein>
    <submittedName>
        <fullName evidence="1">Uncharacterized protein</fullName>
    </submittedName>
</protein>
<evidence type="ECO:0000313" key="2">
    <source>
        <dbReference type="Proteomes" id="UP000198660"/>
    </source>
</evidence>
<organism evidence="1 2">
    <name type="scientific">Marininema halotolerans</name>
    <dbReference type="NCBI Taxonomy" id="1155944"/>
    <lineage>
        <taxon>Bacteria</taxon>
        <taxon>Bacillati</taxon>
        <taxon>Bacillota</taxon>
        <taxon>Bacilli</taxon>
        <taxon>Bacillales</taxon>
        <taxon>Thermoactinomycetaceae</taxon>
        <taxon>Marininema</taxon>
    </lineage>
</organism>